<protein>
    <submittedName>
        <fullName evidence="1">Uncharacterized protein</fullName>
    </submittedName>
</protein>
<gene>
    <name evidence="1" type="ORF">L596_017139</name>
</gene>
<sequence length="66" mass="7587">MHIRQRRGATRPIDLGQIEITQNAIWIVSRDERSKRSTYIFVGAARRSGRSVGNNEAMQSKLRFKA</sequence>
<dbReference type="AlphaFoldDB" id="A0A4U5N103"/>
<proteinExistence type="predicted"/>
<name>A0A4U5N103_STECR</name>
<dbReference type="Proteomes" id="UP000298663">
    <property type="component" value="Unassembled WGS sequence"/>
</dbReference>
<reference evidence="1 2" key="2">
    <citation type="journal article" date="2019" name="G3 (Bethesda)">
        <title>Hybrid Assembly of the Genome of the Entomopathogenic Nematode Steinernema carpocapsae Identifies the X-Chromosome.</title>
        <authorList>
            <person name="Serra L."/>
            <person name="Macchietto M."/>
            <person name="Macias-Munoz A."/>
            <person name="McGill C.J."/>
            <person name="Rodriguez I.M."/>
            <person name="Rodriguez B."/>
            <person name="Murad R."/>
            <person name="Mortazavi A."/>
        </authorList>
    </citation>
    <scope>NUCLEOTIDE SEQUENCE [LARGE SCALE GENOMIC DNA]</scope>
    <source>
        <strain evidence="1 2">ALL</strain>
    </source>
</reference>
<organism evidence="1 2">
    <name type="scientific">Steinernema carpocapsae</name>
    <name type="common">Entomopathogenic nematode</name>
    <dbReference type="NCBI Taxonomy" id="34508"/>
    <lineage>
        <taxon>Eukaryota</taxon>
        <taxon>Metazoa</taxon>
        <taxon>Ecdysozoa</taxon>
        <taxon>Nematoda</taxon>
        <taxon>Chromadorea</taxon>
        <taxon>Rhabditida</taxon>
        <taxon>Tylenchina</taxon>
        <taxon>Panagrolaimomorpha</taxon>
        <taxon>Strongyloidoidea</taxon>
        <taxon>Steinernematidae</taxon>
        <taxon>Steinernema</taxon>
    </lineage>
</organism>
<dbReference type="EMBL" id="AZBU02000005">
    <property type="protein sequence ID" value="TKR75918.1"/>
    <property type="molecule type" value="Genomic_DNA"/>
</dbReference>
<keyword evidence="2" id="KW-1185">Reference proteome</keyword>
<accession>A0A4U5N103</accession>
<comment type="caution">
    <text evidence="1">The sequence shown here is derived from an EMBL/GenBank/DDBJ whole genome shotgun (WGS) entry which is preliminary data.</text>
</comment>
<reference evidence="1 2" key="1">
    <citation type="journal article" date="2015" name="Genome Biol.">
        <title>Comparative genomics of Steinernema reveals deeply conserved gene regulatory networks.</title>
        <authorList>
            <person name="Dillman A.R."/>
            <person name="Macchietto M."/>
            <person name="Porter C.F."/>
            <person name="Rogers A."/>
            <person name="Williams B."/>
            <person name="Antoshechkin I."/>
            <person name="Lee M.M."/>
            <person name="Goodwin Z."/>
            <person name="Lu X."/>
            <person name="Lewis E.E."/>
            <person name="Goodrich-Blair H."/>
            <person name="Stock S.P."/>
            <person name="Adams B.J."/>
            <person name="Sternberg P.W."/>
            <person name="Mortazavi A."/>
        </authorList>
    </citation>
    <scope>NUCLEOTIDE SEQUENCE [LARGE SCALE GENOMIC DNA]</scope>
    <source>
        <strain evidence="1 2">ALL</strain>
    </source>
</reference>
<evidence type="ECO:0000313" key="1">
    <source>
        <dbReference type="EMBL" id="TKR75918.1"/>
    </source>
</evidence>
<evidence type="ECO:0000313" key="2">
    <source>
        <dbReference type="Proteomes" id="UP000298663"/>
    </source>
</evidence>